<sequence>MDMRVLDMLWSLGNYAVMLGVIIFVLKLMIGTANKQN</sequence>
<protein>
    <submittedName>
        <fullName evidence="2">Uncharacterized protein</fullName>
    </submittedName>
</protein>
<dbReference type="AlphaFoldDB" id="U1N7M4"/>
<keyword evidence="1" id="KW-0472">Membrane</keyword>
<keyword evidence="3" id="KW-1185">Reference proteome</keyword>
<evidence type="ECO:0000256" key="1">
    <source>
        <dbReference type="SAM" id="Phobius"/>
    </source>
</evidence>
<comment type="caution">
    <text evidence="2">The sequence shown here is derived from an EMBL/GenBank/DDBJ whole genome shotgun (WGS) entry which is preliminary data.</text>
</comment>
<keyword evidence="1" id="KW-1133">Transmembrane helix</keyword>
<proteinExistence type="predicted"/>
<reference evidence="2 3" key="1">
    <citation type="journal article" date="2013" name="Genome Announc.">
        <title>Draft Genome Sequence of Exiguobacterium pavilionensis Strain RW-2, with Wide Thermal, Salinity, and pH Tolerance, Isolated from Modern Freshwater Microbialites.</title>
        <authorList>
            <person name="White R.A.III."/>
            <person name="Grassa C.J."/>
            <person name="Suttle C.A."/>
        </authorList>
    </citation>
    <scope>NUCLEOTIDE SEQUENCE [LARGE SCALE GENOMIC DNA]</scope>
    <source>
        <strain evidence="2 3">RW-2</strain>
    </source>
</reference>
<organism evidence="2 3">
    <name type="scientific">Exiguobacterium chiriqhucha RW-2</name>
    <dbReference type="NCBI Taxonomy" id="1345023"/>
    <lineage>
        <taxon>Bacteria</taxon>
        <taxon>Bacillati</taxon>
        <taxon>Bacillota</taxon>
        <taxon>Bacilli</taxon>
        <taxon>Bacillales</taxon>
        <taxon>Bacillales Family XII. Incertae Sedis</taxon>
        <taxon>Exiguobacterium</taxon>
    </lineage>
</organism>
<name>U1N7M4_9BACL</name>
<accession>U1N7M4</accession>
<dbReference type="Proteomes" id="UP000016464">
    <property type="component" value="Unassembled WGS sequence"/>
</dbReference>
<dbReference type="EMBL" id="ATCL01000008">
    <property type="protein sequence ID" value="ERG68515.1"/>
    <property type="molecule type" value="Genomic_DNA"/>
</dbReference>
<gene>
    <name evidence="2" type="ORF">M467_14660</name>
</gene>
<keyword evidence="1" id="KW-0812">Transmembrane</keyword>
<evidence type="ECO:0000313" key="2">
    <source>
        <dbReference type="EMBL" id="ERG68515.1"/>
    </source>
</evidence>
<evidence type="ECO:0000313" key="3">
    <source>
        <dbReference type="Proteomes" id="UP000016464"/>
    </source>
</evidence>
<feature type="transmembrane region" description="Helical" evidence="1">
    <location>
        <begin position="12"/>
        <end position="30"/>
    </location>
</feature>